<dbReference type="OrthoDB" id="9798405at2"/>
<feature type="transmembrane region" description="Helical" evidence="7">
    <location>
        <begin position="12"/>
        <end position="31"/>
    </location>
</feature>
<evidence type="ECO:0000256" key="5">
    <source>
        <dbReference type="ARBA" id="ARBA00022989"/>
    </source>
</evidence>
<feature type="transmembrane region" description="Helical" evidence="7">
    <location>
        <begin position="80"/>
        <end position="98"/>
    </location>
</feature>
<evidence type="ECO:0000256" key="6">
    <source>
        <dbReference type="ARBA" id="ARBA00023136"/>
    </source>
</evidence>
<feature type="transmembrane region" description="Helical" evidence="7">
    <location>
        <begin position="118"/>
        <end position="141"/>
    </location>
</feature>
<accession>A0A0S4MR67</accession>
<evidence type="ECO:0000256" key="1">
    <source>
        <dbReference type="ARBA" id="ARBA00004651"/>
    </source>
</evidence>
<evidence type="ECO:0000313" key="8">
    <source>
        <dbReference type="EMBL" id="CUU01003.1"/>
    </source>
</evidence>
<keyword evidence="5 7" id="KW-1133">Transmembrane helix</keyword>
<feature type="transmembrane region" description="Helical" evidence="7">
    <location>
        <begin position="51"/>
        <end position="73"/>
    </location>
</feature>
<evidence type="ECO:0000256" key="3">
    <source>
        <dbReference type="ARBA" id="ARBA00022475"/>
    </source>
</evidence>
<evidence type="ECO:0000313" key="9">
    <source>
        <dbReference type="Proteomes" id="UP000320623"/>
    </source>
</evidence>
<comment type="subcellular location">
    <subcellularLocation>
        <location evidence="1">Cell membrane</location>
        <topology evidence="1">Multi-pass membrane protein</topology>
    </subcellularLocation>
</comment>
<proteinExistence type="inferred from homology"/>
<dbReference type="STRING" id="1643428.GCA_001442855_00134"/>
<protein>
    <submittedName>
        <fullName evidence="8">Putative oxidoreductase</fullName>
    </submittedName>
</protein>
<comment type="similarity">
    <text evidence="2">Belongs to the DoxX family.</text>
</comment>
<evidence type="ECO:0000256" key="4">
    <source>
        <dbReference type="ARBA" id="ARBA00022692"/>
    </source>
</evidence>
<dbReference type="Proteomes" id="UP000320623">
    <property type="component" value="Unassembled WGS sequence"/>
</dbReference>
<evidence type="ECO:0000256" key="2">
    <source>
        <dbReference type="ARBA" id="ARBA00006679"/>
    </source>
</evidence>
<name>A0A0S4MR67_9BACT</name>
<keyword evidence="4 7" id="KW-0812">Transmembrane</keyword>
<dbReference type="PANTHER" id="PTHR33452">
    <property type="entry name" value="OXIDOREDUCTASE CATD-RELATED"/>
    <property type="match status" value="1"/>
</dbReference>
<keyword evidence="9" id="KW-1185">Reference proteome</keyword>
<keyword evidence="6 7" id="KW-0472">Membrane</keyword>
<dbReference type="GO" id="GO:0005886">
    <property type="term" value="C:plasma membrane"/>
    <property type="evidence" value="ECO:0007669"/>
    <property type="project" value="UniProtKB-SubCell"/>
</dbReference>
<dbReference type="EMBL" id="FAOO01000001">
    <property type="protein sequence ID" value="CUU01003.1"/>
    <property type="molecule type" value="Genomic_DNA"/>
</dbReference>
<evidence type="ECO:0000256" key="7">
    <source>
        <dbReference type="SAM" id="Phobius"/>
    </source>
</evidence>
<dbReference type="PANTHER" id="PTHR33452:SF1">
    <property type="entry name" value="INNER MEMBRANE PROTEIN YPHA-RELATED"/>
    <property type="match status" value="1"/>
</dbReference>
<dbReference type="AlphaFoldDB" id="A0A0S4MR67"/>
<gene>
    <name evidence="8" type="ORF">JGI1_00144</name>
</gene>
<reference evidence="9" key="1">
    <citation type="submission" date="2015-11" db="EMBL/GenBank/DDBJ databases">
        <authorList>
            <person name="Varghese N."/>
        </authorList>
    </citation>
    <scope>NUCLEOTIDE SEQUENCE [LARGE SCALE GENOMIC DNA]</scope>
</reference>
<dbReference type="InterPro" id="IPR032808">
    <property type="entry name" value="DoxX"/>
</dbReference>
<organism evidence="8 9">
    <name type="scientific">Candidatus Thermokryptus mobilis</name>
    <dbReference type="NCBI Taxonomy" id="1643428"/>
    <lineage>
        <taxon>Bacteria</taxon>
        <taxon>Pseudomonadati</taxon>
        <taxon>Candidatus Kryptoniota</taxon>
        <taxon>Candidatus Thermokryptus</taxon>
    </lineage>
</organism>
<dbReference type="InterPro" id="IPR051907">
    <property type="entry name" value="DoxX-like_oxidoreductase"/>
</dbReference>
<dbReference type="Pfam" id="PF07681">
    <property type="entry name" value="DoxX"/>
    <property type="match status" value="1"/>
</dbReference>
<keyword evidence="3" id="KW-1003">Cell membrane</keyword>
<dbReference type="RefSeq" id="WP_140943949.1">
    <property type="nucleotide sequence ID" value="NZ_FAOO01000001.1"/>
</dbReference>
<sequence length="146" mass="15617">MLTKLSNKVVSDISLFVIRLILGVIFIAHGYPKLFVWGIHGVTQFFSQLGIPFPGFFAVIVSLVEFFGGIALILGILSRWVGLLIAINMIGATLFAKLKVGLIAPFDKPGVGFELDLALFGCALAILVFGPGAISVELGLLKKELS</sequence>